<evidence type="ECO:0000313" key="14">
    <source>
        <dbReference type="EMBL" id="RLE12614.1"/>
    </source>
</evidence>
<evidence type="ECO:0000256" key="10">
    <source>
        <dbReference type="PIRSR" id="PIRSR601088-3"/>
    </source>
</evidence>
<dbReference type="Gene3D" id="3.90.1820.10">
    <property type="entry name" value="AglA-like glucosidase"/>
    <property type="match status" value="1"/>
</dbReference>
<dbReference type="Proteomes" id="UP000267654">
    <property type="component" value="Unassembled WGS sequence"/>
</dbReference>
<dbReference type="InterPro" id="IPR001088">
    <property type="entry name" value="Glyco_hydro_4"/>
</dbReference>
<evidence type="ECO:0000256" key="6">
    <source>
        <dbReference type="ARBA" id="ARBA00023211"/>
    </source>
</evidence>
<evidence type="ECO:0000256" key="3">
    <source>
        <dbReference type="ARBA" id="ARBA00022723"/>
    </source>
</evidence>
<evidence type="ECO:0000313" key="15">
    <source>
        <dbReference type="Proteomes" id="UP000267654"/>
    </source>
</evidence>
<evidence type="ECO:0000256" key="5">
    <source>
        <dbReference type="ARBA" id="ARBA00023027"/>
    </source>
</evidence>
<keyword evidence="8 12" id="KW-0326">Glycosidase</keyword>
<reference evidence="14 15" key="1">
    <citation type="submission" date="2018-06" db="EMBL/GenBank/DDBJ databases">
        <title>Extensive metabolic versatility and redundancy in microbially diverse, dynamic hydrothermal sediments.</title>
        <authorList>
            <person name="Dombrowski N."/>
            <person name="Teske A."/>
            <person name="Baker B.J."/>
        </authorList>
    </citation>
    <scope>NUCLEOTIDE SEQUENCE [LARGE SCALE GENOMIC DNA]</scope>
    <source>
        <strain evidence="14">B19_G9</strain>
    </source>
</reference>
<dbReference type="SUPFAM" id="SSF56327">
    <property type="entry name" value="LDH C-terminal domain-like"/>
    <property type="match status" value="1"/>
</dbReference>
<evidence type="ECO:0000259" key="13">
    <source>
        <dbReference type="Pfam" id="PF11975"/>
    </source>
</evidence>
<evidence type="ECO:0000256" key="12">
    <source>
        <dbReference type="RuleBase" id="RU361152"/>
    </source>
</evidence>
<comment type="cofactor">
    <cofactor evidence="1">
        <name>Mn(2+)</name>
        <dbReference type="ChEBI" id="CHEBI:29035"/>
    </cofactor>
</comment>
<feature type="domain" description="Glycosyl hydrolase family 4 C-terminal" evidence="13">
    <location>
        <begin position="193"/>
        <end position="411"/>
    </location>
</feature>
<feature type="binding site" evidence="10">
    <location>
        <position position="168"/>
    </location>
    <ligand>
        <name>Mn(2+)</name>
        <dbReference type="ChEBI" id="CHEBI:29035"/>
    </ligand>
</feature>
<dbReference type="GO" id="GO:0005975">
    <property type="term" value="P:carbohydrate metabolic process"/>
    <property type="evidence" value="ECO:0007669"/>
    <property type="project" value="InterPro"/>
</dbReference>
<comment type="cofactor">
    <cofactor evidence="12">
        <name>NAD(+)</name>
        <dbReference type="ChEBI" id="CHEBI:57540"/>
    </cofactor>
    <text evidence="12">Binds 1 NAD(+) per subunit.</text>
</comment>
<feature type="binding site" evidence="10">
    <location>
        <position position="198"/>
    </location>
    <ligand>
        <name>Mn(2+)</name>
        <dbReference type="ChEBI" id="CHEBI:29035"/>
    </ligand>
</feature>
<dbReference type="PRINTS" id="PR00732">
    <property type="entry name" value="GLHYDRLASE4"/>
</dbReference>
<evidence type="ECO:0000256" key="4">
    <source>
        <dbReference type="ARBA" id="ARBA00022801"/>
    </source>
</evidence>
<evidence type="ECO:0000256" key="9">
    <source>
        <dbReference type="PIRSR" id="PIRSR601088-2"/>
    </source>
</evidence>
<dbReference type="GO" id="GO:0004553">
    <property type="term" value="F:hydrolase activity, hydrolyzing O-glycosyl compounds"/>
    <property type="evidence" value="ECO:0007669"/>
    <property type="project" value="InterPro"/>
</dbReference>
<feature type="binding site" evidence="9">
    <location>
        <position position="147"/>
    </location>
    <ligand>
        <name>substrate</name>
    </ligand>
</feature>
<sequence>MPKITIIGAGSLVFTRQLIWDILSFPELSESKICLMDIDEERLDLIARLAQKMVKDKEWGAKIEATSNRQEALSGADYVICTIEVGGLDAYLSDIQIPDKYGINQNVGDTIGPGGVFRALRTVPVLLDICRDMEKMCPDAYFLNYTNPMAINCWAMNRVSKIKKVGLCHSVQGTARQLASYMQIPYEELSYWVAGINHMAWFLELKWKEKDAYPILREVAKDKDLWKRVIGGYKKFSMRDTVRFKIMEHFGYFVTESPYHMSEYVPYFRKTKKQMEELGVYYRWWLDFKKAPDTQTDEIKKQIAGRKEIKMKKSDEYAPQIIYSLYTGIPCRINGNVENKGLITNLPQGSCVEVPCLVDKEGIHPCFVGDLPPQCAALNRTNINVQELAVEAALTGRKDAALQAIALDPLTSSILTLDEIKKMVDEMFKAEREYLPQF</sequence>
<comment type="similarity">
    <text evidence="2 12">Belongs to the glycosyl hydrolase 4 family.</text>
</comment>
<proteinExistence type="inferred from homology"/>
<dbReference type="GO" id="GO:0016616">
    <property type="term" value="F:oxidoreductase activity, acting on the CH-OH group of donors, NAD or NADP as acceptor"/>
    <property type="evidence" value="ECO:0007669"/>
    <property type="project" value="InterPro"/>
</dbReference>
<dbReference type="GO" id="GO:0046872">
    <property type="term" value="F:metal ion binding"/>
    <property type="evidence" value="ECO:0007669"/>
    <property type="project" value="UniProtKB-KW"/>
</dbReference>
<keyword evidence="3 10" id="KW-0479">Metal-binding</keyword>
<accession>A0A662DA16</accession>
<dbReference type="InterPro" id="IPR036291">
    <property type="entry name" value="NAD(P)-bd_dom_sf"/>
</dbReference>
<evidence type="ECO:0000256" key="2">
    <source>
        <dbReference type="ARBA" id="ARBA00010141"/>
    </source>
</evidence>
<name>A0A662DA16_UNCAE</name>
<protein>
    <submittedName>
        <fullName evidence="14">Alpha-glucosidase/alpha-galactosidase</fullName>
    </submittedName>
</protein>
<dbReference type="PANTHER" id="PTHR32092">
    <property type="entry name" value="6-PHOSPHO-BETA-GLUCOSIDASE-RELATED"/>
    <property type="match status" value="1"/>
</dbReference>
<keyword evidence="6 10" id="KW-0464">Manganese</keyword>
<evidence type="ECO:0000256" key="11">
    <source>
        <dbReference type="PIRSR" id="PIRSR601088-4"/>
    </source>
</evidence>
<evidence type="ECO:0000256" key="8">
    <source>
        <dbReference type="ARBA" id="ARBA00023295"/>
    </source>
</evidence>
<keyword evidence="10" id="KW-0408">Iron</keyword>
<dbReference type="Pfam" id="PF11975">
    <property type="entry name" value="Glyco_hydro_4C"/>
    <property type="match status" value="1"/>
</dbReference>
<keyword evidence="5 12" id="KW-0520">NAD</keyword>
<dbReference type="InterPro" id="IPR022616">
    <property type="entry name" value="Glyco_hydro_4_C"/>
</dbReference>
<evidence type="ECO:0000256" key="1">
    <source>
        <dbReference type="ARBA" id="ARBA00001936"/>
    </source>
</evidence>
<keyword evidence="7" id="KW-0119">Carbohydrate metabolism</keyword>
<dbReference type="NCBIfam" id="NF011657">
    <property type="entry name" value="PRK15076.1"/>
    <property type="match status" value="1"/>
</dbReference>
<keyword evidence="10" id="KW-0170">Cobalt</keyword>
<comment type="caution">
    <text evidence="14">The sequence shown here is derived from an EMBL/GenBank/DDBJ whole genome shotgun (WGS) entry which is preliminary data.</text>
</comment>
<dbReference type="AlphaFoldDB" id="A0A662DA16"/>
<feature type="site" description="Increases basicity of active site Tyr" evidence="11">
    <location>
        <position position="109"/>
    </location>
</feature>
<keyword evidence="10" id="KW-0533">Nickel</keyword>
<dbReference type="InterPro" id="IPR015955">
    <property type="entry name" value="Lactate_DH/Glyco_Ohase_4_C"/>
</dbReference>
<dbReference type="Pfam" id="PF02056">
    <property type="entry name" value="Glyco_hydro_4"/>
    <property type="match status" value="1"/>
</dbReference>
<dbReference type="PANTHER" id="PTHR32092:SF6">
    <property type="entry name" value="ALPHA-GALACTOSIDASE"/>
    <property type="match status" value="1"/>
</dbReference>
<keyword evidence="4 12" id="KW-0378">Hydrolase</keyword>
<organism evidence="14 15">
    <name type="scientific">Aerophobetes bacterium</name>
    <dbReference type="NCBI Taxonomy" id="2030807"/>
    <lineage>
        <taxon>Bacteria</taxon>
        <taxon>Candidatus Aerophobota</taxon>
    </lineage>
</organism>
<dbReference type="SUPFAM" id="SSF51735">
    <property type="entry name" value="NAD(P)-binding Rossmann-fold domains"/>
    <property type="match status" value="1"/>
</dbReference>
<evidence type="ECO:0000256" key="7">
    <source>
        <dbReference type="ARBA" id="ARBA00023277"/>
    </source>
</evidence>
<dbReference type="InterPro" id="IPR053715">
    <property type="entry name" value="GH4_Enzyme_sf"/>
</dbReference>
<gene>
    <name evidence="14" type="ORF">DRI96_04250</name>
</gene>
<dbReference type="CDD" id="cd05297">
    <property type="entry name" value="GH4_alpha_glucosidase_galactosidase"/>
    <property type="match status" value="1"/>
</dbReference>
<dbReference type="EMBL" id="QMQB01000145">
    <property type="protein sequence ID" value="RLE12614.1"/>
    <property type="molecule type" value="Genomic_DNA"/>
</dbReference>